<dbReference type="GO" id="GO:0016020">
    <property type="term" value="C:membrane"/>
    <property type="evidence" value="ECO:0007669"/>
    <property type="project" value="UniProtKB-SubCell"/>
</dbReference>
<evidence type="ECO:0000256" key="6">
    <source>
        <dbReference type="SAM" id="MobiDB-lite"/>
    </source>
</evidence>
<dbReference type="InterPro" id="IPR000620">
    <property type="entry name" value="EamA_dom"/>
</dbReference>
<dbReference type="AlphaFoldDB" id="A0A8S9K373"/>
<keyword evidence="5 7" id="KW-0472">Membrane</keyword>
<evidence type="ECO:0000259" key="8">
    <source>
        <dbReference type="Pfam" id="PF00892"/>
    </source>
</evidence>
<evidence type="ECO:0000256" key="2">
    <source>
        <dbReference type="ARBA" id="ARBA00007635"/>
    </source>
</evidence>
<feature type="transmembrane region" description="Helical" evidence="7">
    <location>
        <begin position="210"/>
        <end position="232"/>
    </location>
</feature>
<reference evidence="9" key="1">
    <citation type="submission" date="2019-12" db="EMBL/GenBank/DDBJ databases">
        <title>Genome sequencing and annotation of Brassica cretica.</title>
        <authorList>
            <person name="Studholme D.J."/>
            <person name="Sarris P.F."/>
        </authorList>
    </citation>
    <scope>NUCLEOTIDE SEQUENCE</scope>
    <source>
        <strain evidence="9">PFS-102/07</strain>
        <tissue evidence="9">Leaf</tissue>
    </source>
</reference>
<evidence type="ECO:0000313" key="9">
    <source>
        <dbReference type="EMBL" id="KAF2588601.1"/>
    </source>
</evidence>
<comment type="caution">
    <text evidence="9">The sequence shown here is derived from an EMBL/GenBank/DDBJ whole genome shotgun (WGS) entry which is preliminary data.</text>
</comment>
<evidence type="ECO:0000256" key="4">
    <source>
        <dbReference type="ARBA" id="ARBA00022989"/>
    </source>
</evidence>
<comment type="similarity">
    <text evidence="2">Belongs to the drug/metabolite transporter (DMT) superfamily. Plant drug/metabolite exporter (P-DME) (TC 2.A.7.4) family.</text>
</comment>
<evidence type="ECO:0000256" key="1">
    <source>
        <dbReference type="ARBA" id="ARBA00004141"/>
    </source>
</evidence>
<dbReference type="Gene3D" id="3.40.50.150">
    <property type="entry name" value="Vaccinia Virus protein VP39"/>
    <property type="match status" value="2"/>
</dbReference>
<keyword evidence="3 7" id="KW-0812">Transmembrane</keyword>
<dbReference type="Pfam" id="PF00892">
    <property type="entry name" value="EamA"/>
    <property type="match status" value="1"/>
</dbReference>
<dbReference type="SUPFAM" id="SSF103481">
    <property type="entry name" value="Multidrug resistance efflux transporter EmrE"/>
    <property type="match status" value="1"/>
</dbReference>
<keyword evidence="4 7" id="KW-1133">Transmembrane helix</keyword>
<dbReference type="InterPro" id="IPR030184">
    <property type="entry name" value="WAT1-related"/>
</dbReference>
<feature type="transmembrane region" description="Helical" evidence="7">
    <location>
        <begin position="264"/>
        <end position="284"/>
    </location>
</feature>
<dbReference type="GO" id="GO:0022857">
    <property type="term" value="F:transmembrane transporter activity"/>
    <property type="evidence" value="ECO:0007669"/>
    <property type="project" value="InterPro"/>
</dbReference>
<evidence type="ECO:0000256" key="7">
    <source>
        <dbReference type="SAM" id="Phobius"/>
    </source>
</evidence>
<dbReference type="SUPFAM" id="SSF53335">
    <property type="entry name" value="S-adenosyl-L-methionine-dependent methyltransferases"/>
    <property type="match status" value="1"/>
</dbReference>
<dbReference type="InterPro" id="IPR029063">
    <property type="entry name" value="SAM-dependent_MTases_sf"/>
</dbReference>
<dbReference type="InterPro" id="IPR037185">
    <property type="entry name" value="EmrE-like"/>
</dbReference>
<dbReference type="EMBL" id="QGKY02000190">
    <property type="protein sequence ID" value="KAF2588601.1"/>
    <property type="molecule type" value="Genomic_DNA"/>
</dbReference>
<evidence type="ECO:0000256" key="3">
    <source>
        <dbReference type="ARBA" id="ARBA00022692"/>
    </source>
</evidence>
<comment type="subcellular location">
    <subcellularLocation>
        <location evidence="1">Membrane</location>
        <topology evidence="1">Multi-pass membrane protein</topology>
    </subcellularLocation>
</comment>
<proteinExistence type="inferred from homology"/>
<dbReference type="PANTHER" id="PTHR31218">
    <property type="entry name" value="WAT1-RELATED PROTEIN"/>
    <property type="match status" value="1"/>
</dbReference>
<feature type="domain" description="EamA" evidence="8">
    <location>
        <begin position="175"/>
        <end position="282"/>
    </location>
</feature>
<evidence type="ECO:0000256" key="5">
    <source>
        <dbReference type="ARBA" id="ARBA00023136"/>
    </source>
</evidence>
<gene>
    <name evidence="9" type="ORF">F2Q70_00039809</name>
</gene>
<name>A0A8S9K373_BRACR</name>
<organism evidence="9">
    <name type="scientific">Brassica cretica</name>
    <name type="common">Mustard</name>
    <dbReference type="NCBI Taxonomy" id="69181"/>
    <lineage>
        <taxon>Eukaryota</taxon>
        <taxon>Viridiplantae</taxon>
        <taxon>Streptophyta</taxon>
        <taxon>Embryophyta</taxon>
        <taxon>Tracheophyta</taxon>
        <taxon>Spermatophyta</taxon>
        <taxon>Magnoliopsida</taxon>
        <taxon>eudicotyledons</taxon>
        <taxon>Gunneridae</taxon>
        <taxon>Pentapetalae</taxon>
        <taxon>rosids</taxon>
        <taxon>malvids</taxon>
        <taxon>Brassicales</taxon>
        <taxon>Brassicaceae</taxon>
        <taxon>Brassiceae</taxon>
        <taxon>Brassica</taxon>
    </lineage>
</organism>
<accession>A0A8S9K373</accession>
<dbReference type="InterPro" id="IPR016098">
    <property type="entry name" value="CAP/MinC_C"/>
</dbReference>
<protein>
    <recommendedName>
        <fullName evidence="8">EamA domain-containing protein</fullName>
    </recommendedName>
</protein>
<dbReference type="Gene3D" id="2.160.20.70">
    <property type="match status" value="1"/>
</dbReference>
<feature type="region of interest" description="Disordered" evidence="6">
    <location>
        <begin position="306"/>
        <end position="327"/>
    </location>
</feature>
<feature type="transmembrane region" description="Helical" evidence="7">
    <location>
        <begin position="174"/>
        <end position="195"/>
    </location>
</feature>
<sequence>MTSDATIGEKETLTHPDSRLRVLRFSSIGGRGDPVYVTSGRCSSVVDAMLLRYWEARYVKGGGDLMWVDMLMADAMDLNEGRLRILGETAKSHQVAGLITTIHSDLRVFAETKEVQYDKLLLDALCSGIGVLSKPGGFLIYSSCSIDPEENQGRVEAFLLRHPVKIGNGLGGPYWNTALMNMMGSLVALLVALIWKPDFEEWRLGWDIKLFARIFSGIVISGMAFAVIVWCVDANGPVFVSMFRPVRLVVVVIVASLILQEPIYSGSIIGTVILVGGLYLVLWAKKKEMKRNQRWLLSEPGAPEQIVSHHHKDPETRSPFSSKPRRRSRFSWIQKQTRRAYTGPVIGSILIDNVEDYVFVMASHQIRIHRAKKKERKVLAMFVMVGWLTEEAVMEVVVRTFRPVFWFAIYAMTAVVEV</sequence>
<feature type="transmembrane region" description="Helical" evidence="7">
    <location>
        <begin position="239"/>
        <end position="258"/>
    </location>
</feature>